<sequence>MKFKSITLAAIALFICTEASAHNRWILPSHFTLSNDKGEWVMVDVTASNEVFNVDKPMGAERLTITAPDGTDVFPSSSYRGHRKSVVDIHLEDSGTYQLKMGGEASYWTSFLPKGEQKKQWLRGVNKTQRAALLPKGATEVETMASYASILSYISLNSPTQNFPLTNSGLELVPVTHPSDIAQGEAAEFTFVFNGKAQAGVKVEIIREGVRYRNNPDSLKLTSDSKGLITFNLKEAGRYLLMAEYETKTANHADADSVSGQIFLTFESVLN</sequence>
<reference evidence="2 3" key="1">
    <citation type="submission" date="2006-03" db="EMBL/GenBank/DDBJ databases">
        <title>Complete sequence of Shewanella denitrificans OS217.</title>
        <authorList>
            <consortium name="US DOE Joint Genome Institute"/>
            <person name="Copeland A."/>
            <person name="Lucas S."/>
            <person name="Lapidus A."/>
            <person name="Barry K."/>
            <person name="Detter J.C."/>
            <person name="Glavina del Rio T."/>
            <person name="Hammon N."/>
            <person name="Israni S."/>
            <person name="Dalin E."/>
            <person name="Tice H."/>
            <person name="Pitluck S."/>
            <person name="Brettin T."/>
            <person name="Bruce D."/>
            <person name="Han C."/>
            <person name="Tapia R."/>
            <person name="Gilna P."/>
            <person name="Kiss H."/>
            <person name="Schmutz J."/>
            <person name="Larimer F."/>
            <person name="Land M."/>
            <person name="Hauser L."/>
            <person name="Kyrpides N."/>
            <person name="Lykidis A."/>
            <person name="Richardson P."/>
        </authorList>
    </citation>
    <scope>NUCLEOTIDE SEQUENCE [LARGE SCALE GENOMIC DNA]</scope>
    <source>
        <strain evidence="3">OS217 / ATCC BAA-1090 / DSM 15013</strain>
    </source>
</reference>
<accession>Q12M94</accession>
<dbReference type="HOGENOM" id="CLU_079897_0_0_6"/>
<proteinExistence type="predicted"/>
<dbReference type="InterPro" id="IPR019613">
    <property type="entry name" value="DUF4198"/>
</dbReference>
<dbReference type="AlphaFoldDB" id="Q12M94"/>
<dbReference type="STRING" id="318161.Sden_2150"/>
<dbReference type="OrthoDB" id="5943at2"/>
<dbReference type="KEGG" id="sdn:Sden_2150"/>
<keyword evidence="3" id="KW-1185">Reference proteome</keyword>
<dbReference type="Pfam" id="PF10670">
    <property type="entry name" value="DUF4198"/>
    <property type="match status" value="1"/>
</dbReference>
<evidence type="ECO:0008006" key="4">
    <source>
        <dbReference type="Google" id="ProtNLM"/>
    </source>
</evidence>
<gene>
    <name evidence="2" type="ordered locus">Sden_2150</name>
</gene>
<evidence type="ECO:0000313" key="2">
    <source>
        <dbReference type="EMBL" id="ABE55432.1"/>
    </source>
</evidence>
<organism evidence="2 3">
    <name type="scientific">Shewanella denitrificans (strain OS217 / ATCC BAA-1090 / DSM 15013)</name>
    <dbReference type="NCBI Taxonomy" id="318161"/>
    <lineage>
        <taxon>Bacteria</taxon>
        <taxon>Pseudomonadati</taxon>
        <taxon>Pseudomonadota</taxon>
        <taxon>Gammaproteobacteria</taxon>
        <taxon>Alteromonadales</taxon>
        <taxon>Shewanellaceae</taxon>
        <taxon>Shewanella</taxon>
    </lineage>
</organism>
<dbReference type="eggNOG" id="COG5266">
    <property type="taxonomic scope" value="Bacteria"/>
</dbReference>
<dbReference type="EMBL" id="CP000302">
    <property type="protein sequence ID" value="ABE55432.1"/>
    <property type="molecule type" value="Genomic_DNA"/>
</dbReference>
<evidence type="ECO:0000256" key="1">
    <source>
        <dbReference type="SAM" id="SignalP"/>
    </source>
</evidence>
<keyword evidence="1" id="KW-0732">Signal</keyword>
<protein>
    <recommendedName>
        <fullName evidence="4">ABC-type Co2+ transport system periplasmic component-like protein</fullName>
    </recommendedName>
</protein>
<feature type="chain" id="PRO_5004181541" description="ABC-type Co2+ transport system periplasmic component-like protein" evidence="1">
    <location>
        <begin position="22"/>
        <end position="271"/>
    </location>
</feature>
<evidence type="ECO:0000313" key="3">
    <source>
        <dbReference type="Proteomes" id="UP000001982"/>
    </source>
</evidence>
<dbReference type="RefSeq" id="WP_011496587.1">
    <property type="nucleotide sequence ID" value="NC_007954.1"/>
</dbReference>
<feature type="signal peptide" evidence="1">
    <location>
        <begin position="1"/>
        <end position="21"/>
    </location>
</feature>
<dbReference type="Proteomes" id="UP000001982">
    <property type="component" value="Chromosome"/>
</dbReference>
<name>Q12M94_SHEDO</name>